<dbReference type="RefSeq" id="WP_138543796.1">
    <property type="nucleotide sequence ID" value="NZ_PNCJ01000007.1"/>
</dbReference>
<accession>A0A5S3X3V2</accession>
<evidence type="ECO:0000313" key="4">
    <source>
        <dbReference type="EMBL" id="TMP38985.1"/>
    </source>
</evidence>
<gene>
    <name evidence="4" type="ORF">CWB98_04680</name>
</gene>
<dbReference type="PANTHER" id="PTHR43877:SF2">
    <property type="entry name" value="AMINOALKYLPHOSPHONATE N-ACETYLTRANSFERASE-RELATED"/>
    <property type="match status" value="1"/>
</dbReference>
<dbReference type="InterPro" id="IPR016181">
    <property type="entry name" value="Acyl_CoA_acyltransferase"/>
</dbReference>
<proteinExistence type="predicted"/>
<organism evidence="4 5">
    <name type="scientific">Pseudoalteromonas rubra</name>
    <dbReference type="NCBI Taxonomy" id="43658"/>
    <lineage>
        <taxon>Bacteria</taxon>
        <taxon>Pseudomonadati</taxon>
        <taxon>Pseudomonadota</taxon>
        <taxon>Gammaproteobacteria</taxon>
        <taxon>Alteromonadales</taxon>
        <taxon>Pseudoalteromonadaceae</taxon>
        <taxon>Pseudoalteromonas</taxon>
    </lineage>
</organism>
<dbReference type="Proteomes" id="UP000306719">
    <property type="component" value="Unassembled WGS sequence"/>
</dbReference>
<reference evidence="4 5" key="1">
    <citation type="submission" date="2018-01" db="EMBL/GenBank/DDBJ databases">
        <authorList>
            <person name="Paulsen S."/>
            <person name="Gram L.K."/>
        </authorList>
    </citation>
    <scope>NUCLEOTIDE SEQUENCE [LARGE SCALE GENOMIC DNA]</scope>
    <source>
        <strain evidence="4 5">S2599</strain>
    </source>
</reference>
<keyword evidence="2" id="KW-0012">Acyltransferase</keyword>
<name>A0A5S3X3V2_9GAMM</name>
<dbReference type="AlphaFoldDB" id="A0A5S3X3V2"/>
<keyword evidence="1 4" id="KW-0808">Transferase</keyword>
<dbReference type="PANTHER" id="PTHR43877">
    <property type="entry name" value="AMINOALKYLPHOSPHONATE N-ACETYLTRANSFERASE-RELATED-RELATED"/>
    <property type="match status" value="1"/>
</dbReference>
<dbReference type="InterPro" id="IPR000182">
    <property type="entry name" value="GNAT_dom"/>
</dbReference>
<dbReference type="SUPFAM" id="SSF55729">
    <property type="entry name" value="Acyl-CoA N-acyltransferases (Nat)"/>
    <property type="match status" value="1"/>
</dbReference>
<evidence type="ECO:0000313" key="5">
    <source>
        <dbReference type="Proteomes" id="UP000306719"/>
    </source>
</evidence>
<protein>
    <submittedName>
        <fullName evidence="4">N-acetyltransferase</fullName>
    </submittedName>
</protein>
<dbReference type="Gene3D" id="3.40.630.30">
    <property type="match status" value="1"/>
</dbReference>
<dbReference type="EMBL" id="PNCJ01000007">
    <property type="protein sequence ID" value="TMP38985.1"/>
    <property type="molecule type" value="Genomic_DNA"/>
</dbReference>
<dbReference type="CDD" id="cd04301">
    <property type="entry name" value="NAT_SF"/>
    <property type="match status" value="1"/>
</dbReference>
<dbReference type="PROSITE" id="PS51186">
    <property type="entry name" value="GNAT"/>
    <property type="match status" value="1"/>
</dbReference>
<dbReference type="Pfam" id="PF13508">
    <property type="entry name" value="Acetyltransf_7"/>
    <property type="match status" value="1"/>
</dbReference>
<dbReference type="GO" id="GO:0016747">
    <property type="term" value="F:acyltransferase activity, transferring groups other than amino-acyl groups"/>
    <property type="evidence" value="ECO:0007669"/>
    <property type="project" value="InterPro"/>
</dbReference>
<feature type="domain" description="N-acetyltransferase" evidence="3">
    <location>
        <begin position="3"/>
        <end position="143"/>
    </location>
</feature>
<dbReference type="OrthoDB" id="6456007at2"/>
<evidence type="ECO:0000256" key="1">
    <source>
        <dbReference type="ARBA" id="ARBA00022679"/>
    </source>
</evidence>
<evidence type="ECO:0000259" key="3">
    <source>
        <dbReference type="PROSITE" id="PS51186"/>
    </source>
</evidence>
<comment type="caution">
    <text evidence="4">The sequence shown here is derived from an EMBL/GenBank/DDBJ whole genome shotgun (WGS) entry which is preliminary data.</text>
</comment>
<dbReference type="InterPro" id="IPR050832">
    <property type="entry name" value="Bact_Acetyltransf"/>
</dbReference>
<sequence length="143" mass="16107">MTVIIREPQVSDSEAIHQVSGHLGYTELSPSEAYENLHALLNSPQDKLYVAERNGLIVGWIHVFYARRLASAGFYEIGGLIVSPDAQGQGIGRKLVNHVRTQHRGTVRVRCNMLRKDAHRFYESIGFNNTKGQFVFQADAIRE</sequence>
<evidence type="ECO:0000256" key="2">
    <source>
        <dbReference type="ARBA" id="ARBA00023315"/>
    </source>
</evidence>
<reference evidence="5" key="2">
    <citation type="submission" date="2019-06" db="EMBL/GenBank/DDBJ databases">
        <title>Co-occurence of chitin degradation, pigmentation and bioactivity in marine Pseudoalteromonas.</title>
        <authorList>
            <person name="Sonnenschein E.C."/>
            <person name="Bech P.K."/>
        </authorList>
    </citation>
    <scope>NUCLEOTIDE SEQUENCE [LARGE SCALE GENOMIC DNA]</scope>
    <source>
        <strain evidence="5">S2599</strain>
    </source>
</reference>